<dbReference type="Proteomes" id="UP000265520">
    <property type="component" value="Unassembled WGS sequence"/>
</dbReference>
<feature type="non-terminal residue" evidence="1">
    <location>
        <position position="1"/>
    </location>
</feature>
<evidence type="ECO:0000313" key="2">
    <source>
        <dbReference type="Proteomes" id="UP000265520"/>
    </source>
</evidence>
<comment type="caution">
    <text evidence="1">The sequence shown here is derived from an EMBL/GenBank/DDBJ whole genome shotgun (WGS) entry which is preliminary data.</text>
</comment>
<dbReference type="EMBL" id="LXQA010688417">
    <property type="protein sequence ID" value="MCI66088.1"/>
    <property type="molecule type" value="Genomic_DNA"/>
</dbReference>
<proteinExistence type="predicted"/>
<protein>
    <submittedName>
        <fullName evidence="1">Uncharacterized protein</fullName>
    </submittedName>
</protein>
<dbReference type="AlphaFoldDB" id="A0A392TYX7"/>
<sequence>GESTRSVGNKTEIEFGVSSSNGWTVRENDSVLGGFVVGLCVGARCKLGLVFAVD</sequence>
<accession>A0A392TYX7</accession>
<keyword evidence="2" id="KW-1185">Reference proteome</keyword>
<name>A0A392TYX7_9FABA</name>
<evidence type="ECO:0000313" key="1">
    <source>
        <dbReference type="EMBL" id="MCI66088.1"/>
    </source>
</evidence>
<organism evidence="1 2">
    <name type="scientific">Trifolium medium</name>
    <dbReference type="NCBI Taxonomy" id="97028"/>
    <lineage>
        <taxon>Eukaryota</taxon>
        <taxon>Viridiplantae</taxon>
        <taxon>Streptophyta</taxon>
        <taxon>Embryophyta</taxon>
        <taxon>Tracheophyta</taxon>
        <taxon>Spermatophyta</taxon>
        <taxon>Magnoliopsida</taxon>
        <taxon>eudicotyledons</taxon>
        <taxon>Gunneridae</taxon>
        <taxon>Pentapetalae</taxon>
        <taxon>rosids</taxon>
        <taxon>fabids</taxon>
        <taxon>Fabales</taxon>
        <taxon>Fabaceae</taxon>
        <taxon>Papilionoideae</taxon>
        <taxon>50 kb inversion clade</taxon>
        <taxon>NPAAA clade</taxon>
        <taxon>Hologalegina</taxon>
        <taxon>IRL clade</taxon>
        <taxon>Trifolieae</taxon>
        <taxon>Trifolium</taxon>
    </lineage>
</organism>
<reference evidence="1 2" key="1">
    <citation type="journal article" date="2018" name="Front. Plant Sci.">
        <title>Red Clover (Trifolium pratense) and Zigzag Clover (T. medium) - A Picture of Genomic Similarities and Differences.</title>
        <authorList>
            <person name="Dluhosova J."/>
            <person name="Istvanek J."/>
            <person name="Nedelnik J."/>
            <person name="Repkova J."/>
        </authorList>
    </citation>
    <scope>NUCLEOTIDE SEQUENCE [LARGE SCALE GENOMIC DNA]</scope>
    <source>
        <strain evidence="2">cv. 10/8</strain>
        <tissue evidence="1">Leaf</tissue>
    </source>
</reference>